<evidence type="ECO:0000313" key="1">
    <source>
        <dbReference type="EMBL" id="GID16342.1"/>
    </source>
</evidence>
<dbReference type="Pfam" id="PF06042">
    <property type="entry name" value="NTP_transf_6"/>
    <property type="match status" value="1"/>
</dbReference>
<reference evidence="1" key="1">
    <citation type="submission" date="2021-01" db="EMBL/GenBank/DDBJ databases">
        <title>Whole genome shotgun sequence of Actinocatenispora rupis NBRC 107355.</title>
        <authorList>
            <person name="Komaki H."/>
            <person name="Tamura T."/>
        </authorList>
    </citation>
    <scope>NUCLEOTIDE SEQUENCE</scope>
    <source>
        <strain evidence="1">NBRC 107355</strain>
    </source>
</reference>
<protein>
    <recommendedName>
        <fullName evidence="3">Nucleotidyltransferase family protein</fullName>
    </recommendedName>
</protein>
<dbReference type="AlphaFoldDB" id="A0A8J3NGE5"/>
<dbReference type="PANTHER" id="PTHR39166">
    <property type="entry name" value="BLL1166 PROTEIN"/>
    <property type="match status" value="1"/>
</dbReference>
<accession>A0A8J3NGE5</accession>
<sequence length="206" mass="23151">MVVNPARRDLRTQYDGFLAMVRRNPVSAAILDRGPDLGAPDWWLTAGAVFQTVWNCLADRDPTAGIRDYDVFYHDPTDLSYEAEDAVVRRADALFADLVAEHGVTVEVRNEARVHLWYEQKFGVPCPEFADSADAIDHFAATTCCFGVTTDPDRTTRVYAPHGFGDLFARVVRPNPVLAPRSVYETKAARWQQEWPALTVLPWPCP</sequence>
<keyword evidence="2" id="KW-1185">Reference proteome</keyword>
<comment type="caution">
    <text evidence="1">The sequence shown here is derived from an EMBL/GenBank/DDBJ whole genome shotgun (WGS) entry which is preliminary data.</text>
</comment>
<organism evidence="1 2">
    <name type="scientific">Actinocatenispora rupis</name>
    <dbReference type="NCBI Taxonomy" id="519421"/>
    <lineage>
        <taxon>Bacteria</taxon>
        <taxon>Bacillati</taxon>
        <taxon>Actinomycetota</taxon>
        <taxon>Actinomycetes</taxon>
        <taxon>Micromonosporales</taxon>
        <taxon>Micromonosporaceae</taxon>
        <taxon>Actinocatenispora</taxon>
    </lineage>
</organism>
<dbReference type="PANTHER" id="PTHR39166:SF1">
    <property type="entry name" value="BLL1166 PROTEIN"/>
    <property type="match status" value="1"/>
</dbReference>
<gene>
    <name evidence="1" type="ORF">Aru02nite_72310</name>
</gene>
<proteinExistence type="predicted"/>
<evidence type="ECO:0000313" key="2">
    <source>
        <dbReference type="Proteomes" id="UP000612808"/>
    </source>
</evidence>
<evidence type="ECO:0008006" key="3">
    <source>
        <dbReference type="Google" id="ProtNLM"/>
    </source>
</evidence>
<dbReference type="Proteomes" id="UP000612808">
    <property type="component" value="Unassembled WGS sequence"/>
</dbReference>
<dbReference type="EMBL" id="BOMB01000057">
    <property type="protein sequence ID" value="GID16342.1"/>
    <property type="molecule type" value="Genomic_DNA"/>
</dbReference>
<dbReference type="InterPro" id="IPR009267">
    <property type="entry name" value="NTP_transf_6"/>
</dbReference>
<name>A0A8J3NGE5_9ACTN</name>